<dbReference type="PANTHER" id="PTHR42810:SF2">
    <property type="entry name" value="PURINE PERMEASE C1399.01C-RELATED"/>
    <property type="match status" value="1"/>
</dbReference>
<evidence type="ECO:0000313" key="8">
    <source>
        <dbReference type="EMBL" id="SDW19797.1"/>
    </source>
</evidence>
<evidence type="ECO:0000256" key="5">
    <source>
        <dbReference type="ARBA" id="ARBA00022989"/>
    </source>
</evidence>
<feature type="transmembrane region" description="Helical" evidence="7">
    <location>
        <begin position="208"/>
        <end position="227"/>
    </location>
</feature>
<dbReference type="RefSeq" id="WP_093750311.1">
    <property type="nucleotide sequence ID" value="NZ_BSYN01000001.1"/>
</dbReference>
<feature type="transmembrane region" description="Helical" evidence="7">
    <location>
        <begin position="23"/>
        <end position="48"/>
    </location>
</feature>
<feature type="transmembrane region" description="Helical" evidence="7">
    <location>
        <begin position="254"/>
        <end position="273"/>
    </location>
</feature>
<keyword evidence="9" id="KW-1185">Reference proteome</keyword>
<feature type="transmembrane region" description="Helical" evidence="7">
    <location>
        <begin position="119"/>
        <end position="138"/>
    </location>
</feature>
<comment type="subcellular location">
    <subcellularLocation>
        <location evidence="1">Membrane</location>
        <topology evidence="1">Multi-pass membrane protein</topology>
    </subcellularLocation>
</comment>
<dbReference type="InterPro" id="IPR006042">
    <property type="entry name" value="Xan_ur_permease"/>
</dbReference>
<name>A0A1H2RK96_9FIRM</name>
<evidence type="ECO:0000256" key="3">
    <source>
        <dbReference type="ARBA" id="ARBA00022448"/>
    </source>
</evidence>
<sequence length="451" mass="47175">MENKVVDKSQLGLLYDVHDKPGFFTSIILGFQNILTSFGGIVAVPLIIAGIAGCNVVETAFLISAGLLASGITSIIQSAGIGPKKFRIGVGLPTVMGTDFGFVPPANIVINTMGGGLPAYFGATVLGAIFEFILSFFVKPLMKIFTPTVTGTVISLMGMSMMPVAFDWVAGGVGNPNYGDVKYLLVAVIVFVLVLLLNLYGKGMISTAAVLIGIVIGYIICIPMGLVDFSQVAEADWIQLPKILPFGINFELKYVVPFLAGYLVTIIETVGVMETLGQVTGTSMTDEDMVAGVRADAVGSFLSPFIGSGPVQSFSQNVGLIPLTKCASKHIGIVTGLLLIFMSLCPKFSTIISIMPSCVLGGASILMFGTITVSGVKTLLQVELNNRNILIIASALGIGLGVTFRPEVVEQLPGILGSLFGSGISAGTIVALLLSLVLKESPQHTVSEIID</sequence>
<dbReference type="NCBIfam" id="NF037981">
    <property type="entry name" value="NCS2_1"/>
    <property type="match status" value="1"/>
</dbReference>
<dbReference type="InterPro" id="IPR006043">
    <property type="entry name" value="NCS2"/>
</dbReference>
<evidence type="ECO:0000256" key="6">
    <source>
        <dbReference type="ARBA" id="ARBA00023136"/>
    </source>
</evidence>
<evidence type="ECO:0000256" key="2">
    <source>
        <dbReference type="ARBA" id="ARBA00008821"/>
    </source>
</evidence>
<keyword evidence="5 7" id="KW-1133">Transmembrane helix</keyword>
<feature type="transmembrane region" description="Helical" evidence="7">
    <location>
        <begin position="387"/>
        <end position="404"/>
    </location>
</feature>
<evidence type="ECO:0000313" key="9">
    <source>
        <dbReference type="Proteomes" id="UP000198828"/>
    </source>
</evidence>
<dbReference type="Pfam" id="PF00860">
    <property type="entry name" value="Xan_ur_permease"/>
    <property type="match status" value="1"/>
</dbReference>
<comment type="similarity">
    <text evidence="2">Belongs to the nucleobase:cation symporter-2 (NCS2) (TC 2.A.40) family.</text>
</comment>
<feature type="transmembrane region" description="Helical" evidence="7">
    <location>
        <begin position="416"/>
        <end position="438"/>
    </location>
</feature>
<dbReference type="GO" id="GO:0005886">
    <property type="term" value="C:plasma membrane"/>
    <property type="evidence" value="ECO:0007669"/>
    <property type="project" value="UniProtKB-ARBA"/>
</dbReference>
<reference evidence="8 9" key="1">
    <citation type="submission" date="2016-10" db="EMBL/GenBank/DDBJ databases">
        <authorList>
            <person name="de Groot N.N."/>
        </authorList>
    </citation>
    <scope>NUCLEOTIDE SEQUENCE [LARGE SCALE GENOMIC DNA]</scope>
    <source>
        <strain evidence="8 9">DSM 23310</strain>
    </source>
</reference>
<dbReference type="NCBIfam" id="TIGR00801">
    <property type="entry name" value="ncs2"/>
    <property type="match status" value="1"/>
</dbReference>
<evidence type="ECO:0000256" key="4">
    <source>
        <dbReference type="ARBA" id="ARBA00022692"/>
    </source>
</evidence>
<dbReference type="PANTHER" id="PTHR42810">
    <property type="entry name" value="PURINE PERMEASE C1399.01C-RELATED"/>
    <property type="match status" value="1"/>
</dbReference>
<feature type="transmembrane region" description="Helical" evidence="7">
    <location>
        <begin position="331"/>
        <end position="354"/>
    </location>
</feature>
<feature type="transmembrane region" description="Helical" evidence="7">
    <location>
        <begin position="360"/>
        <end position="380"/>
    </location>
</feature>
<proteinExistence type="inferred from homology"/>
<feature type="transmembrane region" description="Helical" evidence="7">
    <location>
        <begin position="150"/>
        <end position="171"/>
    </location>
</feature>
<dbReference type="OrthoDB" id="9805749at2"/>
<accession>A0A1H2RK96</accession>
<evidence type="ECO:0000256" key="7">
    <source>
        <dbReference type="SAM" id="Phobius"/>
    </source>
</evidence>
<dbReference type="Proteomes" id="UP000198828">
    <property type="component" value="Unassembled WGS sequence"/>
</dbReference>
<evidence type="ECO:0000256" key="1">
    <source>
        <dbReference type="ARBA" id="ARBA00004141"/>
    </source>
</evidence>
<feature type="transmembrane region" description="Helical" evidence="7">
    <location>
        <begin position="60"/>
        <end position="81"/>
    </location>
</feature>
<keyword evidence="4 7" id="KW-0812">Transmembrane</keyword>
<dbReference type="AlphaFoldDB" id="A0A1H2RK96"/>
<feature type="transmembrane region" description="Helical" evidence="7">
    <location>
        <begin position="183"/>
        <end position="201"/>
    </location>
</feature>
<organism evidence="8 9">
    <name type="scientific">Tepidimicrobium xylanilyticum</name>
    <dbReference type="NCBI Taxonomy" id="1123352"/>
    <lineage>
        <taxon>Bacteria</taxon>
        <taxon>Bacillati</taxon>
        <taxon>Bacillota</taxon>
        <taxon>Tissierellia</taxon>
        <taxon>Tissierellales</taxon>
        <taxon>Tepidimicrobiaceae</taxon>
        <taxon>Tepidimicrobium</taxon>
    </lineage>
</organism>
<keyword evidence="6 7" id="KW-0472">Membrane</keyword>
<dbReference type="EMBL" id="FNNG01000001">
    <property type="protein sequence ID" value="SDW19797.1"/>
    <property type="molecule type" value="Genomic_DNA"/>
</dbReference>
<gene>
    <name evidence="8" type="ORF">SAMN05660923_00401</name>
</gene>
<keyword evidence="3" id="KW-0813">Transport</keyword>
<protein>
    <submittedName>
        <fullName evidence="8">Nucleobase:cation symporter-2, NCS2 family</fullName>
    </submittedName>
</protein>
<dbReference type="GO" id="GO:0042907">
    <property type="term" value="F:xanthine transmembrane transporter activity"/>
    <property type="evidence" value="ECO:0007669"/>
    <property type="project" value="TreeGrafter"/>
</dbReference>